<proteinExistence type="predicted"/>
<evidence type="ECO:0000313" key="1">
    <source>
        <dbReference type="EMBL" id="CAF4142252.1"/>
    </source>
</evidence>
<protein>
    <submittedName>
        <fullName evidence="1">Uncharacterized protein</fullName>
    </submittedName>
</protein>
<evidence type="ECO:0000313" key="2">
    <source>
        <dbReference type="Proteomes" id="UP000663836"/>
    </source>
</evidence>
<comment type="caution">
    <text evidence="1">The sequence shown here is derived from an EMBL/GenBank/DDBJ whole genome shotgun (WGS) entry which is preliminary data.</text>
</comment>
<sequence>MPTPIDLPHDVLSYHDDIFYDLVRDKCGGIVEEIFKLQKIRSAQTLLRITDVFDFMNYDSDDLNVLKQKVGFRLNNGQYQIKPGILMDVNSFLQSLRIANDNLLKAVPIDHSSDHFTISQDFLRKHPIIMSLIQYYSIEQLNSGDTDTMNM</sequence>
<dbReference type="Proteomes" id="UP000663836">
    <property type="component" value="Unassembled WGS sequence"/>
</dbReference>
<reference evidence="1" key="1">
    <citation type="submission" date="2021-02" db="EMBL/GenBank/DDBJ databases">
        <authorList>
            <person name="Nowell W R."/>
        </authorList>
    </citation>
    <scope>NUCLEOTIDE SEQUENCE</scope>
</reference>
<dbReference type="AlphaFoldDB" id="A0A819XYB8"/>
<gene>
    <name evidence="1" type="ORF">JBS370_LOCUS33555</name>
</gene>
<organism evidence="1 2">
    <name type="scientific">Rotaria sordida</name>
    <dbReference type="NCBI Taxonomy" id="392033"/>
    <lineage>
        <taxon>Eukaryota</taxon>
        <taxon>Metazoa</taxon>
        <taxon>Spiralia</taxon>
        <taxon>Gnathifera</taxon>
        <taxon>Rotifera</taxon>
        <taxon>Eurotatoria</taxon>
        <taxon>Bdelloidea</taxon>
        <taxon>Philodinida</taxon>
        <taxon>Philodinidae</taxon>
        <taxon>Rotaria</taxon>
    </lineage>
</organism>
<dbReference type="EMBL" id="CAJOBD010009807">
    <property type="protein sequence ID" value="CAF4142252.1"/>
    <property type="molecule type" value="Genomic_DNA"/>
</dbReference>
<name>A0A819XYB8_9BILA</name>
<accession>A0A819XYB8</accession>